<gene>
    <name evidence="2" type="ORF">OXD698_LOCUS49415</name>
</gene>
<evidence type="ECO:0000256" key="1">
    <source>
        <dbReference type="SAM" id="MobiDB-lite"/>
    </source>
</evidence>
<feature type="compositionally biased region" description="Acidic residues" evidence="1">
    <location>
        <begin position="74"/>
        <end position="84"/>
    </location>
</feature>
<comment type="caution">
    <text evidence="2">The sequence shown here is derived from an EMBL/GenBank/DDBJ whole genome shotgun (WGS) entry which is preliminary data.</text>
</comment>
<feature type="non-terminal residue" evidence="2">
    <location>
        <position position="191"/>
    </location>
</feature>
<evidence type="ECO:0000313" key="3">
    <source>
        <dbReference type="Proteomes" id="UP000663844"/>
    </source>
</evidence>
<sequence>SVSPKIQKPQVIQSPTHSNIDNEINSSSESIPQKITTDAPPSKPIREAKKRSLIYTGNTRLFLATAIAAGLMEDNGDEEDEDNEYVPPGGTVMIRPKSAPSSSSSSSESNDDDGSVKNSDDSSADDDDDESNTDEGEDEEKKSNNEVVLNEEPSESGINWNVRSRPQRQTHLIRFDNISAEEEQNFFGALQ</sequence>
<dbReference type="AlphaFoldDB" id="A0A820LVJ6"/>
<feature type="compositionally biased region" description="Acidic residues" evidence="1">
    <location>
        <begin position="122"/>
        <end position="138"/>
    </location>
</feature>
<feature type="region of interest" description="Disordered" evidence="1">
    <location>
        <begin position="1"/>
        <end position="54"/>
    </location>
</feature>
<feature type="compositionally biased region" description="Polar residues" evidence="1">
    <location>
        <begin position="1"/>
        <end position="17"/>
    </location>
</feature>
<accession>A0A820LVJ6</accession>
<dbReference type="EMBL" id="CAJOAZ010022145">
    <property type="protein sequence ID" value="CAF4362996.1"/>
    <property type="molecule type" value="Genomic_DNA"/>
</dbReference>
<feature type="compositionally biased region" description="Low complexity" evidence="1">
    <location>
        <begin position="98"/>
        <end position="108"/>
    </location>
</feature>
<reference evidence="2" key="1">
    <citation type="submission" date="2021-02" db="EMBL/GenBank/DDBJ databases">
        <authorList>
            <person name="Nowell W R."/>
        </authorList>
    </citation>
    <scope>NUCLEOTIDE SEQUENCE</scope>
</reference>
<organism evidence="2 3">
    <name type="scientific">Adineta steineri</name>
    <dbReference type="NCBI Taxonomy" id="433720"/>
    <lineage>
        <taxon>Eukaryota</taxon>
        <taxon>Metazoa</taxon>
        <taxon>Spiralia</taxon>
        <taxon>Gnathifera</taxon>
        <taxon>Rotifera</taxon>
        <taxon>Eurotatoria</taxon>
        <taxon>Bdelloidea</taxon>
        <taxon>Adinetida</taxon>
        <taxon>Adinetidae</taxon>
        <taxon>Adineta</taxon>
    </lineage>
</organism>
<feature type="compositionally biased region" description="Low complexity" evidence="1">
    <location>
        <begin position="18"/>
        <end position="31"/>
    </location>
</feature>
<name>A0A820LVJ6_9BILA</name>
<proteinExistence type="predicted"/>
<dbReference type="Proteomes" id="UP000663844">
    <property type="component" value="Unassembled WGS sequence"/>
</dbReference>
<protein>
    <submittedName>
        <fullName evidence="2">Uncharacterized protein</fullName>
    </submittedName>
</protein>
<feature type="non-terminal residue" evidence="2">
    <location>
        <position position="1"/>
    </location>
</feature>
<feature type="compositionally biased region" description="Polar residues" evidence="1">
    <location>
        <begin position="156"/>
        <end position="167"/>
    </location>
</feature>
<evidence type="ECO:0000313" key="2">
    <source>
        <dbReference type="EMBL" id="CAF4362996.1"/>
    </source>
</evidence>
<feature type="region of interest" description="Disordered" evidence="1">
    <location>
        <begin position="73"/>
        <end position="167"/>
    </location>
</feature>